<evidence type="ECO:0000313" key="4">
    <source>
        <dbReference type="Proteomes" id="UP000317369"/>
    </source>
</evidence>
<dbReference type="InterPro" id="IPR013424">
    <property type="entry name" value="Ice-binding_C"/>
</dbReference>
<reference evidence="3 4" key="1">
    <citation type="submission" date="2019-02" db="EMBL/GenBank/DDBJ databases">
        <title>Deep-cultivation of Planctomycetes and their phenomic and genomic characterization uncovers novel biology.</title>
        <authorList>
            <person name="Wiegand S."/>
            <person name="Jogler M."/>
            <person name="Boedeker C."/>
            <person name="Pinto D."/>
            <person name="Vollmers J."/>
            <person name="Rivas-Marin E."/>
            <person name="Kohn T."/>
            <person name="Peeters S.H."/>
            <person name="Heuer A."/>
            <person name="Rast P."/>
            <person name="Oberbeckmann S."/>
            <person name="Bunk B."/>
            <person name="Jeske O."/>
            <person name="Meyerdierks A."/>
            <person name="Storesund J.E."/>
            <person name="Kallscheuer N."/>
            <person name="Luecker S."/>
            <person name="Lage O.M."/>
            <person name="Pohl T."/>
            <person name="Merkel B.J."/>
            <person name="Hornburger P."/>
            <person name="Mueller R.-W."/>
            <person name="Bruemmer F."/>
            <person name="Labrenz M."/>
            <person name="Spormann A.M."/>
            <person name="Op den Camp H."/>
            <person name="Overmann J."/>
            <person name="Amann R."/>
            <person name="Jetten M.S.M."/>
            <person name="Mascher T."/>
            <person name="Medema M.H."/>
            <person name="Devos D.P."/>
            <person name="Kaster A.-K."/>
            <person name="Ovreas L."/>
            <person name="Rohde M."/>
            <person name="Galperin M.Y."/>
            <person name="Jogler C."/>
        </authorList>
    </citation>
    <scope>NUCLEOTIDE SEQUENCE [LARGE SCALE GENOMIC DNA]</scope>
    <source>
        <strain evidence="3 4">KS4</strain>
    </source>
</reference>
<protein>
    <recommendedName>
        <fullName evidence="2">Ice-binding protein C-terminal domain-containing protein</fullName>
    </recommendedName>
</protein>
<keyword evidence="4" id="KW-1185">Reference proteome</keyword>
<feature type="chain" id="PRO_5021841487" description="Ice-binding protein C-terminal domain-containing protein" evidence="1">
    <location>
        <begin position="24"/>
        <end position="402"/>
    </location>
</feature>
<dbReference type="AlphaFoldDB" id="A0A517YRR2"/>
<dbReference type="KEGG" id="pcor:KS4_09510"/>
<dbReference type="NCBIfam" id="TIGR02595">
    <property type="entry name" value="PEP_CTERM"/>
    <property type="match status" value="1"/>
</dbReference>
<feature type="domain" description="Ice-binding protein C-terminal" evidence="2">
    <location>
        <begin position="380"/>
        <end position="400"/>
    </location>
</feature>
<keyword evidence="1" id="KW-0732">Signal</keyword>
<proteinExistence type="predicted"/>
<accession>A0A517YRR2</accession>
<gene>
    <name evidence="3" type="ORF">KS4_09510</name>
</gene>
<sequence precursor="true">MLKQVCSVCSCAIAISIATPVQADIVEGSFAGGSFWADSPGSWFGMGNSTAISGTVQFNSDEIFDNVASNNKSVILIGDYFTQPGFNFNLNMGNLALTDSHIAFKDQQNSATLQFGVTGSTWKFEGLFAQLDFNSSGKAYRLEQSGFTWEVKERNSDGTTTLKPVLVSGFWNYGQLNITNLNKPKPIADAGGDYVWTASDFFLSLDGSGSNSPDPDPVLYVDEYQWTMGGNEYSGVNPQLGTFDVDFQSTTDSVDITLDVKDSFGVWSEASDTATISYQNADPIIDAFTAVNTDEGLALGVEFSDVDLNAMFNFMTPGFESHDVEFTYAGQLLGEDASVILDQKQLLAIFGDSDDYEITVTVTDRAGVSVSDSMLVSVVVPEPASLALMGLAGLMVMRRKRA</sequence>
<dbReference type="Gene3D" id="2.60.40.10">
    <property type="entry name" value="Immunoglobulins"/>
    <property type="match status" value="1"/>
</dbReference>
<dbReference type="Pfam" id="PF07589">
    <property type="entry name" value="PEP-CTERM"/>
    <property type="match status" value="1"/>
</dbReference>
<dbReference type="Proteomes" id="UP000317369">
    <property type="component" value="Chromosome"/>
</dbReference>
<dbReference type="EMBL" id="CP036425">
    <property type="protein sequence ID" value="QDU32912.1"/>
    <property type="molecule type" value="Genomic_DNA"/>
</dbReference>
<dbReference type="RefSeq" id="WP_145075192.1">
    <property type="nucleotide sequence ID" value="NZ_CP036425.1"/>
</dbReference>
<name>A0A517YRR2_9BACT</name>
<dbReference type="InterPro" id="IPR013783">
    <property type="entry name" value="Ig-like_fold"/>
</dbReference>
<evidence type="ECO:0000256" key="1">
    <source>
        <dbReference type="SAM" id="SignalP"/>
    </source>
</evidence>
<evidence type="ECO:0000313" key="3">
    <source>
        <dbReference type="EMBL" id="QDU32912.1"/>
    </source>
</evidence>
<organism evidence="3 4">
    <name type="scientific">Poriferisphaera corsica</name>
    <dbReference type="NCBI Taxonomy" id="2528020"/>
    <lineage>
        <taxon>Bacteria</taxon>
        <taxon>Pseudomonadati</taxon>
        <taxon>Planctomycetota</taxon>
        <taxon>Phycisphaerae</taxon>
        <taxon>Phycisphaerales</taxon>
        <taxon>Phycisphaeraceae</taxon>
        <taxon>Poriferisphaera</taxon>
    </lineage>
</organism>
<evidence type="ECO:0000259" key="2">
    <source>
        <dbReference type="Pfam" id="PF07589"/>
    </source>
</evidence>
<feature type="signal peptide" evidence="1">
    <location>
        <begin position="1"/>
        <end position="23"/>
    </location>
</feature>